<dbReference type="Proteomes" id="UP000306420">
    <property type="component" value="Unassembled WGS sequence"/>
</dbReference>
<feature type="transmembrane region" description="Helical" evidence="1">
    <location>
        <begin position="108"/>
        <end position="126"/>
    </location>
</feature>
<keyword evidence="1" id="KW-0472">Membrane</keyword>
<name>A0A5R9DYA4_9LACT</name>
<reference evidence="3 4" key="1">
    <citation type="submission" date="2019-05" db="EMBL/GenBank/DDBJ databases">
        <title>The metagenome of a microbial culture collection derived from dairy environment covers the genomic content of the human microbiome.</title>
        <authorList>
            <person name="Roder T."/>
            <person name="Wuthrich D."/>
            <person name="Sattari Z."/>
            <person name="Von Ah U."/>
            <person name="Bar C."/>
            <person name="Ronchi F."/>
            <person name="Macpherson A.J."/>
            <person name="Ganal-Vonarburg S.C."/>
            <person name="Bruggmann R."/>
            <person name="Vergeres G."/>
        </authorList>
    </citation>
    <scope>NUCLEOTIDE SEQUENCE [LARGE SCALE GENOMIC DNA]</scope>
    <source>
        <strain evidence="3 4">FAM 24227</strain>
    </source>
</reference>
<accession>A0A5R9DYA4</accession>
<dbReference type="OrthoDB" id="9780734at2"/>
<comment type="caution">
    <text evidence="3">The sequence shown here is derived from an EMBL/GenBank/DDBJ whole genome shotgun (WGS) entry which is preliminary data.</text>
</comment>
<sequence>MYKRIIIFLSIIIGLSFGVSVGPHLWANLNIRLSYLSNPYINAIIFGLLFILLGTLTAPLIEKSVKRLMEKINQLSISNLVLGLIGILIGLILGYLIALPFASLNIPFVSEVLPVVLSVTLALVGYNTATSRKEEWQNFIGQFSKPVGEKEESSDNQVLERKADETFRKYKLLDTSVIIDGRIADIVHTNFLEGVLVIPNFVLQELQYIADSADSLKRAKGRRGLDILNELQKNEVVPIEFYEGDFEDIDEVDSKLVRLAKLIDAAIVTNDFNLNKVAEFQAIPIFNINELANAVKPVLIPGEELEVLVIKAGTERKQGVAYLEDGTMIVVEEGQHFMNERISVVVTSTIQTAAGRMIFAKPTHSSGRIESK</sequence>
<proteinExistence type="predicted"/>
<dbReference type="SUPFAM" id="SSF88723">
    <property type="entry name" value="PIN domain-like"/>
    <property type="match status" value="1"/>
</dbReference>
<dbReference type="EMBL" id="VBSP01000011">
    <property type="protein sequence ID" value="TLQ41743.1"/>
    <property type="molecule type" value="Genomic_DNA"/>
</dbReference>
<feature type="transmembrane region" description="Helical" evidence="1">
    <location>
        <begin position="39"/>
        <end position="61"/>
    </location>
</feature>
<dbReference type="InterPro" id="IPR052041">
    <property type="entry name" value="Nucleic_acid_metab_PIN/TRAM"/>
</dbReference>
<protein>
    <submittedName>
        <fullName evidence="3">PIN domain nuclease</fullName>
    </submittedName>
</protein>
<dbReference type="Gene3D" id="3.40.50.1010">
    <property type="entry name" value="5'-nuclease"/>
    <property type="match status" value="1"/>
</dbReference>
<dbReference type="InterPro" id="IPR002716">
    <property type="entry name" value="PIN_dom"/>
</dbReference>
<evidence type="ECO:0000259" key="2">
    <source>
        <dbReference type="SMART" id="SM00670"/>
    </source>
</evidence>
<keyword evidence="1" id="KW-0812">Transmembrane</keyword>
<evidence type="ECO:0000313" key="3">
    <source>
        <dbReference type="EMBL" id="TLQ41743.1"/>
    </source>
</evidence>
<evidence type="ECO:0000313" key="4">
    <source>
        <dbReference type="Proteomes" id="UP000306420"/>
    </source>
</evidence>
<organism evidence="3 4">
    <name type="scientific">Ruoffia tabacinasalis</name>
    <dbReference type="NCBI Taxonomy" id="87458"/>
    <lineage>
        <taxon>Bacteria</taxon>
        <taxon>Bacillati</taxon>
        <taxon>Bacillota</taxon>
        <taxon>Bacilli</taxon>
        <taxon>Lactobacillales</taxon>
        <taxon>Aerococcaceae</taxon>
        <taxon>Ruoffia</taxon>
    </lineage>
</organism>
<gene>
    <name evidence="3" type="ORF">FEZ33_04650</name>
</gene>
<dbReference type="AlphaFoldDB" id="A0A5R9DYA4"/>
<dbReference type="PANTHER" id="PTHR11603">
    <property type="entry name" value="AAA FAMILY ATPASE"/>
    <property type="match status" value="1"/>
</dbReference>
<feature type="domain" description="PIN" evidence="2">
    <location>
        <begin position="169"/>
        <end position="276"/>
    </location>
</feature>
<dbReference type="SMART" id="SM00670">
    <property type="entry name" value="PINc"/>
    <property type="match status" value="1"/>
</dbReference>
<feature type="transmembrane region" description="Helical" evidence="1">
    <location>
        <begin position="7"/>
        <end position="27"/>
    </location>
</feature>
<dbReference type="CDD" id="cd09877">
    <property type="entry name" value="PIN_YacL-like"/>
    <property type="match status" value="1"/>
</dbReference>
<feature type="transmembrane region" description="Helical" evidence="1">
    <location>
        <begin position="81"/>
        <end position="102"/>
    </location>
</feature>
<dbReference type="InterPro" id="IPR029060">
    <property type="entry name" value="PIN-like_dom_sf"/>
</dbReference>
<keyword evidence="1" id="KW-1133">Transmembrane helix</keyword>
<dbReference type="Pfam" id="PF01850">
    <property type="entry name" value="PIN"/>
    <property type="match status" value="1"/>
</dbReference>
<evidence type="ECO:0000256" key="1">
    <source>
        <dbReference type="SAM" id="Phobius"/>
    </source>
</evidence>
<dbReference type="RefSeq" id="WP_138404238.1">
    <property type="nucleotide sequence ID" value="NZ_VBSP01000011.1"/>
</dbReference>
<dbReference type="PANTHER" id="PTHR11603:SF147">
    <property type="entry name" value="MEMBRANE PROTEIN"/>
    <property type="match status" value="1"/>
</dbReference>